<keyword evidence="6 10" id="KW-0648">Protein biosynthesis</keyword>
<keyword evidence="4 10" id="KW-0547">Nucleotide-binding</keyword>
<evidence type="ECO:0000313" key="13">
    <source>
        <dbReference type="Proteomes" id="UP000177390"/>
    </source>
</evidence>
<dbReference type="SUPFAM" id="SSF55931">
    <property type="entry name" value="Glutamine synthetase/guanido kinase"/>
    <property type="match status" value="1"/>
</dbReference>
<dbReference type="EC" id="6.3.5.-" evidence="10"/>
<dbReference type="Proteomes" id="UP000177390">
    <property type="component" value="Unassembled WGS sequence"/>
</dbReference>
<evidence type="ECO:0000256" key="5">
    <source>
        <dbReference type="ARBA" id="ARBA00022840"/>
    </source>
</evidence>
<comment type="subunit">
    <text evidence="2 10">Heterotrimer of A, B and C subunits.</text>
</comment>
<dbReference type="SMART" id="SM00845">
    <property type="entry name" value="GatB_Yqey"/>
    <property type="match status" value="1"/>
</dbReference>
<evidence type="ECO:0000259" key="11">
    <source>
        <dbReference type="SMART" id="SM00845"/>
    </source>
</evidence>
<dbReference type="Pfam" id="PF02934">
    <property type="entry name" value="GatB_N"/>
    <property type="match status" value="1"/>
</dbReference>
<dbReference type="Gene3D" id="1.10.10.410">
    <property type="match status" value="1"/>
</dbReference>
<dbReference type="PANTHER" id="PTHR11659">
    <property type="entry name" value="GLUTAMYL-TRNA GLN AMIDOTRANSFERASE SUBUNIT B MITOCHONDRIAL AND PROKARYOTIC PET112-RELATED"/>
    <property type="match status" value="1"/>
</dbReference>
<dbReference type="SUPFAM" id="SSF89095">
    <property type="entry name" value="GatB/YqeY motif"/>
    <property type="match status" value="1"/>
</dbReference>
<comment type="similarity">
    <text evidence="1 10">Belongs to the GatB/GatE family. GatB subfamily.</text>
</comment>
<name>A0A1F5ES69_9BACT</name>
<proteinExistence type="inferred from homology"/>
<evidence type="ECO:0000256" key="2">
    <source>
        <dbReference type="ARBA" id="ARBA00011123"/>
    </source>
</evidence>
<dbReference type="InterPro" id="IPR006075">
    <property type="entry name" value="Asn/Gln-tRNA_Trfase_suB/E_cat"/>
</dbReference>
<comment type="catalytic activity">
    <reaction evidence="8 10">
        <text>L-aspartyl-tRNA(Asn) + L-glutamine + ATP + H2O = L-asparaginyl-tRNA(Asn) + L-glutamate + ADP + phosphate + 2 H(+)</text>
        <dbReference type="Rhea" id="RHEA:14513"/>
        <dbReference type="Rhea" id="RHEA-COMP:9674"/>
        <dbReference type="Rhea" id="RHEA-COMP:9677"/>
        <dbReference type="ChEBI" id="CHEBI:15377"/>
        <dbReference type="ChEBI" id="CHEBI:15378"/>
        <dbReference type="ChEBI" id="CHEBI:29985"/>
        <dbReference type="ChEBI" id="CHEBI:30616"/>
        <dbReference type="ChEBI" id="CHEBI:43474"/>
        <dbReference type="ChEBI" id="CHEBI:58359"/>
        <dbReference type="ChEBI" id="CHEBI:78515"/>
        <dbReference type="ChEBI" id="CHEBI:78516"/>
        <dbReference type="ChEBI" id="CHEBI:456216"/>
    </reaction>
</comment>
<evidence type="ECO:0000256" key="7">
    <source>
        <dbReference type="ARBA" id="ARBA00024799"/>
    </source>
</evidence>
<sequence length="433" mass="48190">MKNTTPIIGIEVHVELTTNSKMFCGCPADHFGKSPNTQTCPVCLGLPGALPVPNQKAIEDTIKIGLALNCEINEETHFDRKQYFYPDLAKGYQISQYDQPLSHDGFLTLDSGKKIRIERVHLEEDTGKLQHTILNGERVSLIDFNRCGVPLVEIVSMPDISSTEEAKEYLKKIHQIVREIKVTTADLEKGQMRLEPTVNVKITDASGEHLTPLVELKNINSFNFATLAIDYEVKRLVAEFEKTGFTKKGGNKSTRGYDSVKKVTFPQRQKEEANDYRYFPEPDIPPLRISNSVVEKIRTELPALPDVIIENLVVSGVKLPDAKIISKDRLALEALTAYPGFDQTKLASFIVNKKIDISGNITSQYRKLTQIGETDTGKLSAFVEKVITDNPKVVEEYKKGKTGVLGFLVGQVMKLSGGKADPKTVSTLLLEKL</sequence>
<dbReference type="FunFam" id="1.10.10.410:FF:000001">
    <property type="entry name" value="Aspartyl/glutamyl-tRNA(Asn/Gln) amidotransferase subunit B"/>
    <property type="match status" value="1"/>
</dbReference>
<dbReference type="GO" id="GO:0050566">
    <property type="term" value="F:asparaginyl-tRNA synthase (glutamine-hydrolyzing) activity"/>
    <property type="evidence" value="ECO:0007669"/>
    <property type="project" value="RHEA"/>
</dbReference>
<keyword evidence="5 10" id="KW-0067">ATP-binding</keyword>
<evidence type="ECO:0000256" key="8">
    <source>
        <dbReference type="ARBA" id="ARBA00047380"/>
    </source>
</evidence>
<evidence type="ECO:0000256" key="10">
    <source>
        <dbReference type="HAMAP-Rule" id="MF_00121"/>
    </source>
</evidence>
<dbReference type="GO" id="GO:0050567">
    <property type="term" value="F:glutaminyl-tRNA synthase (glutamine-hydrolyzing) activity"/>
    <property type="evidence" value="ECO:0007669"/>
    <property type="project" value="UniProtKB-UniRule"/>
</dbReference>
<evidence type="ECO:0000256" key="6">
    <source>
        <dbReference type="ARBA" id="ARBA00022917"/>
    </source>
</evidence>
<evidence type="ECO:0000256" key="3">
    <source>
        <dbReference type="ARBA" id="ARBA00022598"/>
    </source>
</evidence>
<dbReference type="GO" id="GO:0006412">
    <property type="term" value="P:translation"/>
    <property type="evidence" value="ECO:0007669"/>
    <property type="project" value="UniProtKB-UniRule"/>
</dbReference>
<feature type="domain" description="Asn/Gln amidotransferase" evidence="11">
    <location>
        <begin position="311"/>
        <end position="433"/>
    </location>
</feature>
<organism evidence="12 13">
    <name type="scientific">Candidatus Collierbacteria bacterium RIFCSPHIGHO2_02_FULL_49_10</name>
    <dbReference type="NCBI Taxonomy" id="1817723"/>
    <lineage>
        <taxon>Bacteria</taxon>
        <taxon>Candidatus Collieribacteriota</taxon>
    </lineage>
</organism>
<dbReference type="NCBIfam" id="TIGR00133">
    <property type="entry name" value="gatB"/>
    <property type="match status" value="1"/>
</dbReference>
<dbReference type="InterPro" id="IPR017959">
    <property type="entry name" value="Asn/Gln-tRNA_amidoTrfase_suB/E"/>
</dbReference>
<evidence type="ECO:0000256" key="4">
    <source>
        <dbReference type="ARBA" id="ARBA00022741"/>
    </source>
</evidence>
<gene>
    <name evidence="10" type="primary">gatB</name>
    <name evidence="12" type="ORF">A3D09_03515</name>
</gene>
<protein>
    <recommendedName>
        <fullName evidence="10">Aspartyl/glutamyl-tRNA(Asn/Gln) amidotransferase subunit B</fullName>
        <shortName evidence="10">Asp/Glu-ADT subunit B</shortName>
        <ecNumber evidence="10">6.3.5.-</ecNumber>
    </recommendedName>
</protein>
<dbReference type="InterPro" id="IPR003789">
    <property type="entry name" value="Asn/Gln_tRNA_amidoTrase-B-like"/>
</dbReference>
<dbReference type="PANTHER" id="PTHR11659:SF0">
    <property type="entry name" value="GLUTAMYL-TRNA(GLN) AMIDOTRANSFERASE SUBUNIT B, MITOCHONDRIAL"/>
    <property type="match status" value="1"/>
</dbReference>
<comment type="catalytic activity">
    <reaction evidence="9 10">
        <text>L-glutamyl-tRNA(Gln) + L-glutamine + ATP + H2O = L-glutaminyl-tRNA(Gln) + L-glutamate + ADP + phosphate + H(+)</text>
        <dbReference type="Rhea" id="RHEA:17521"/>
        <dbReference type="Rhea" id="RHEA-COMP:9681"/>
        <dbReference type="Rhea" id="RHEA-COMP:9684"/>
        <dbReference type="ChEBI" id="CHEBI:15377"/>
        <dbReference type="ChEBI" id="CHEBI:15378"/>
        <dbReference type="ChEBI" id="CHEBI:29985"/>
        <dbReference type="ChEBI" id="CHEBI:30616"/>
        <dbReference type="ChEBI" id="CHEBI:43474"/>
        <dbReference type="ChEBI" id="CHEBI:58359"/>
        <dbReference type="ChEBI" id="CHEBI:78520"/>
        <dbReference type="ChEBI" id="CHEBI:78521"/>
        <dbReference type="ChEBI" id="CHEBI:456216"/>
    </reaction>
</comment>
<dbReference type="InterPro" id="IPR004413">
    <property type="entry name" value="GatB"/>
</dbReference>
<evidence type="ECO:0000313" key="12">
    <source>
        <dbReference type="EMBL" id="OGD70200.1"/>
    </source>
</evidence>
<dbReference type="HAMAP" id="MF_00121">
    <property type="entry name" value="GatB"/>
    <property type="match status" value="1"/>
</dbReference>
<dbReference type="GO" id="GO:0005524">
    <property type="term" value="F:ATP binding"/>
    <property type="evidence" value="ECO:0007669"/>
    <property type="project" value="UniProtKB-KW"/>
</dbReference>
<keyword evidence="3 10" id="KW-0436">Ligase</keyword>
<dbReference type="InterPro" id="IPR014746">
    <property type="entry name" value="Gln_synth/guanido_kin_cat_dom"/>
</dbReference>
<dbReference type="PROSITE" id="PS01234">
    <property type="entry name" value="GATB"/>
    <property type="match status" value="1"/>
</dbReference>
<reference evidence="12 13" key="1">
    <citation type="journal article" date="2016" name="Nat. Commun.">
        <title>Thousands of microbial genomes shed light on interconnected biogeochemical processes in an aquifer system.</title>
        <authorList>
            <person name="Anantharaman K."/>
            <person name="Brown C.T."/>
            <person name="Hug L.A."/>
            <person name="Sharon I."/>
            <person name="Castelle C.J."/>
            <person name="Probst A.J."/>
            <person name="Thomas B.C."/>
            <person name="Singh A."/>
            <person name="Wilkins M.J."/>
            <person name="Karaoz U."/>
            <person name="Brodie E.L."/>
            <person name="Williams K.H."/>
            <person name="Hubbard S.S."/>
            <person name="Banfield J.F."/>
        </authorList>
    </citation>
    <scope>NUCLEOTIDE SEQUENCE [LARGE SCALE GENOMIC DNA]</scope>
</reference>
<dbReference type="InterPro" id="IPR018027">
    <property type="entry name" value="Asn/Gln_amidotransferase"/>
</dbReference>
<dbReference type="Pfam" id="PF02637">
    <property type="entry name" value="GatB_Yqey"/>
    <property type="match status" value="1"/>
</dbReference>
<comment type="caution">
    <text evidence="12">The sequence shown here is derived from an EMBL/GenBank/DDBJ whole genome shotgun (WGS) entry which is preliminary data.</text>
</comment>
<evidence type="ECO:0000256" key="9">
    <source>
        <dbReference type="ARBA" id="ARBA00047913"/>
    </source>
</evidence>
<dbReference type="EMBL" id="MFAH01000061">
    <property type="protein sequence ID" value="OGD70200.1"/>
    <property type="molecule type" value="Genomic_DNA"/>
</dbReference>
<dbReference type="InterPro" id="IPR023168">
    <property type="entry name" value="GatB_Yqey_C_2"/>
</dbReference>
<dbReference type="GO" id="GO:0070681">
    <property type="term" value="P:glutaminyl-tRNAGln biosynthesis via transamidation"/>
    <property type="evidence" value="ECO:0007669"/>
    <property type="project" value="TreeGrafter"/>
</dbReference>
<evidence type="ECO:0000256" key="1">
    <source>
        <dbReference type="ARBA" id="ARBA00005306"/>
    </source>
</evidence>
<comment type="function">
    <text evidence="7 10">Allows the formation of correctly charged Asn-tRNA(Asn) or Gln-tRNA(Gln) through the transamidation of misacylated Asp-tRNA(Asn) or Glu-tRNA(Gln) in organisms which lack either or both of asparaginyl-tRNA or glutaminyl-tRNA synthetases. The reaction takes place in the presence of glutamine and ATP through an activated phospho-Asp-tRNA(Asn) or phospho-Glu-tRNA(Gln).</text>
</comment>
<dbReference type="NCBIfam" id="NF004012">
    <property type="entry name" value="PRK05477.1-2"/>
    <property type="match status" value="1"/>
</dbReference>
<accession>A0A1F5ES69</accession>
<dbReference type="AlphaFoldDB" id="A0A1F5ES69"/>
<dbReference type="InterPro" id="IPR017958">
    <property type="entry name" value="Gln-tRNA_amidoTrfase_suB_CS"/>
</dbReference>